<feature type="domain" description="Peptidase M20 dimerisation" evidence="3">
    <location>
        <begin position="165"/>
        <end position="250"/>
    </location>
</feature>
<dbReference type="Gene3D" id="3.40.630.10">
    <property type="entry name" value="Zn peptidases"/>
    <property type="match status" value="1"/>
</dbReference>
<evidence type="ECO:0000259" key="3">
    <source>
        <dbReference type="Pfam" id="PF07687"/>
    </source>
</evidence>
<dbReference type="SUPFAM" id="SSF53187">
    <property type="entry name" value="Zn-dependent exopeptidases"/>
    <property type="match status" value="1"/>
</dbReference>
<dbReference type="GO" id="GO:0008777">
    <property type="term" value="F:acetylornithine deacetylase activity"/>
    <property type="evidence" value="ECO:0007669"/>
    <property type="project" value="TreeGrafter"/>
</dbReference>
<dbReference type="Gene3D" id="3.30.70.360">
    <property type="match status" value="1"/>
</dbReference>
<dbReference type="Proteomes" id="UP001240236">
    <property type="component" value="Unassembled WGS sequence"/>
</dbReference>
<dbReference type="Pfam" id="PF07687">
    <property type="entry name" value="M20_dimer"/>
    <property type="match status" value="1"/>
</dbReference>
<accession>A0AAE3W4E2</accession>
<dbReference type="AlphaFoldDB" id="A0AAE3W4E2"/>
<dbReference type="SUPFAM" id="SSF55031">
    <property type="entry name" value="Bacterial exopeptidase dimerisation domain"/>
    <property type="match status" value="1"/>
</dbReference>
<protein>
    <submittedName>
        <fullName evidence="4">Succinyl-diaminopimelate desuccinylase</fullName>
        <ecNumber evidence="4">3.5.1.18</ecNumber>
    </submittedName>
</protein>
<sequence>MLDEAWLTAADELLRIPSTADRPGELARALDWMIDRAGPGFTAERFESRGKPSALIYRGDVRPGRFRIILNGHLDVVPAPDELFTPRRSGDRLYARGAQDMKLSALVMTDVFRELAPVLPYPLGLQLVLDEEVGGRDGTGHQIEAGVTTDFAVIGEMSRLDITVESKGLIDVTLTAEGRAAHGAYPWLGDNALLTVVGAVRALLDRYPVPDSEVWRTTINVAKIDTPNIAFNQVPAAASAWLNLRFPPTDPDFTGRGVAEVTTHLSEIAGPGVAVGVAHVDAPHLAQRDHPDVTALRRAARAQGYDGAFLRRHGAGDGRFYFQAGMAAVAFGIGGDGQHGPDEHADLRTIMPYRDALREFLLSVRS</sequence>
<proteinExistence type="predicted"/>
<keyword evidence="2 4" id="KW-0378">Hydrolase</keyword>
<dbReference type="Pfam" id="PF01546">
    <property type="entry name" value="Peptidase_M20"/>
    <property type="match status" value="1"/>
</dbReference>
<reference evidence="4 5" key="1">
    <citation type="submission" date="2023-07" db="EMBL/GenBank/DDBJ databases">
        <title>Sequencing the genomes of 1000 actinobacteria strains.</title>
        <authorList>
            <person name="Klenk H.-P."/>
        </authorList>
    </citation>
    <scope>NUCLEOTIDE SEQUENCE [LARGE SCALE GENOMIC DNA]</scope>
    <source>
        <strain evidence="4 5">DSM 44709</strain>
    </source>
</reference>
<keyword evidence="1" id="KW-0479">Metal-binding</keyword>
<dbReference type="RefSeq" id="WP_307244978.1">
    <property type="nucleotide sequence ID" value="NZ_JAUSUZ010000001.1"/>
</dbReference>
<dbReference type="GO" id="GO:0006526">
    <property type="term" value="P:L-arginine biosynthetic process"/>
    <property type="evidence" value="ECO:0007669"/>
    <property type="project" value="TreeGrafter"/>
</dbReference>
<dbReference type="InterPro" id="IPR050072">
    <property type="entry name" value="Peptidase_M20A"/>
</dbReference>
<dbReference type="EC" id="3.5.1.18" evidence="4"/>
<comment type="caution">
    <text evidence="4">The sequence shown here is derived from an EMBL/GenBank/DDBJ whole genome shotgun (WGS) entry which is preliminary data.</text>
</comment>
<dbReference type="GO" id="GO:0046872">
    <property type="term" value="F:metal ion binding"/>
    <property type="evidence" value="ECO:0007669"/>
    <property type="project" value="UniProtKB-KW"/>
</dbReference>
<name>A0AAE3W4E2_9ACTN</name>
<dbReference type="PANTHER" id="PTHR43808">
    <property type="entry name" value="ACETYLORNITHINE DEACETYLASE"/>
    <property type="match status" value="1"/>
</dbReference>
<dbReference type="EMBL" id="JAUSUZ010000001">
    <property type="protein sequence ID" value="MDQ0369623.1"/>
    <property type="molecule type" value="Genomic_DNA"/>
</dbReference>
<evidence type="ECO:0000256" key="1">
    <source>
        <dbReference type="ARBA" id="ARBA00022723"/>
    </source>
</evidence>
<dbReference type="InterPro" id="IPR002933">
    <property type="entry name" value="Peptidase_M20"/>
</dbReference>
<keyword evidence="5" id="KW-1185">Reference proteome</keyword>
<dbReference type="InterPro" id="IPR036264">
    <property type="entry name" value="Bact_exopeptidase_dim_dom"/>
</dbReference>
<dbReference type="PANTHER" id="PTHR43808:SF31">
    <property type="entry name" value="N-ACETYL-L-CITRULLINE DEACETYLASE"/>
    <property type="match status" value="1"/>
</dbReference>
<evidence type="ECO:0000313" key="5">
    <source>
        <dbReference type="Proteomes" id="UP001240236"/>
    </source>
</evidence>
<evidence type="ECO:0000313" key="4">
    <source>
        <dbReference type="EMBL" id="MDQ0369623.1"/>
    </source>
</evidence>
<organism evidence="4 5">
    <name type="scientific">Catenuloplanes indicus</name>
    <dbReference type="NCBI Taxonomy" id="137267"/>
    <lineage>
        <taxon>Bacteria</taxon>
        <taxon>Bacillati</taxon>
        <taxon>Actinomycetota</taxon>
        <taxon>Actinomycetes</taxon>
        <taxon>Micromonosporales</taxon>
        <taxon>Micromonosporaceae</taxon>
        <taxon>Catenuloplanes</taxon>
    </lineage>
</organism>
<gene>
    <name evidence="4" type="ORF">J2S42_006292</name>
</gene>
<evidence type="ECO:0000256" key="2">
    <source>
        <dbReference type="ARBA" id="ARBA00022801"/>
    </source>
</evidence>
<dbReference type="GO" id="GO:0009014">
    <property type="term" value="F:succinyl-diaminopimelate desuccinylase activity"/>
    <property type="evidence" value="ECO:0007669"/>
    <property type="project" value="UniProtKB-EC"/>
</dbReference>
<dbReference type="InterPro" id="IPR011650">
    <property type="entry name" value="Peptidase_M20_dimer"/>
</dbReference>